<dbReference type="InterPro" id="IPR034884">
    <property type="entry name" value="Cytochrome_c_oxidase_VIc/VIIs"/>
</dbReference>
<keyword evidence="8 9" id="KW-0472">Membrane</keyword>
<evidence type="ECO:0008006" key="12">
    <source>
        <dbReference type="Google" id="ProtNLM"/>
    </source>
</evidence>
<comment type="pathway">
    <text evidence="2">Energy metabolism; oxidative phosphorylation.</text>
</comment>
<gene>
    <name evidence="10" type="ORF">Pcinc_021031</name>
</gene>
<evidence type="ECO:0000256" key="8">
    <source>
        <dbReference type="ARBA" id="ARBA00023136"/>
    </source>
</evidence>
<evidence type="ECO:0000313" key="10">
    <source>
        <dbReference type="EMBL" id="KAK3874013.1"/>
    </source>
</evidence>
<keyword evidence="11" id="KW-1185">Reference proteome</keyword>
<dbReference type="Proteomes" id="UP001286313">
    <property type="component" value="Unassembled WGS sequence"/>
</dbReference>
<dbReference type="EMBL" id="JAWQEG010002150">
    <property type="protein sequence ID" value="KAK3874013.1"/>
    <property type="molecule type" value="Genomic_DNA"/>
</dbReference>
<dbReference type="AlphaFoldDB" id="A0AAE1KIZ8"/>
<dbReference type="Gene3D" id="4.10.93.10">
    <property type="entry name" value="Mitochondrial cytochrome c oxidase subunit VIc/VIIs"/>
    <property type="match status" value="1"/>
</dbReference>
<evidence type="ECO:0000256" key="1">
    <source>
        <dbReference type="ARBA" id="ARBA00004434"/>
    </source>
</evidence>
<evidence type="ECO:0000256" key="2">
    <source>
        <dbReference type="ARBA" id="ARBA00004673"/>
    </source>
</evidence>
<feature type="transmembrane region" description="Helical" evidence="9">
    <location>
        <begin position="48"/>
        <end position="66"/>
    </location>
</feature>
<keyword evidence="4 9" id="KW-0812">Transmembrane</keyword>
<keyword evidence="7" id="KW-0496">Mitochondrion</keyword>
<comment type="caution">
    <text evidence="10">The sequence shown here is derived from an EMBL/GenBank/DDBJ whole genome shotgun (WGS) entry which is preliminary data.</text>
</comment>
<keyword evidence="6 9" id="KW-1133">Transmembrane helix</keyword>
<reference evidence="10" key="1">
    <citation type="submission" date="2023-10" db="EMBL/GenBank/DDBJ databases">
        <title>Genome assemblies of two species of porcelain crab, Petrolisthes cinctipes and Petrolisthes manimaculis (Anomura: Porcellanidae).</title>
        <authorList>
            <person name="Angst P."/>
        </authorList>
    </citation>
    <scope>NUCLEOTIDE SEQUENCE</scope>
    <source>
        <strain evidence="10">PB745_01</strain>
        <tissue evidence="10">Gill</tissue>
    </source>
</reference>
<evidence type="ECO:0000256" key="5">
    <source>
        <dbReference type="ARBA" id="ARBA00022792"/>
    </source>
</evidence>
<dbReference type="InterPro" id="IPR037169">
    <property type="entry name" value="Cytochrome_c_oxidase_VIc_sf"/>
</dbReference>
<evidence type="ECO:0000256" key="9">
    <source>
        <dbReference type="SAM" id="Phobius"/>
    </source>
</evidence>
<evidence type="ECO:0000256" key="7">
    <source>
        <dbReference type="ARBA" id="ARBA00023128"/>
    </source>
</evidence>
<evidence type="ECO:0000256" key="4">
    <source>
        <dbReference type="ARBA" id="ARBA00022692"/>
    </source>
</evidence>
<sequence length="105" mass="11952">MDDKPGTTAKSSPIAILLWVVARTKTSIMSLAKPVMRGMLTAQIKKNLIVATGLSIVTVAAWKYFIQYPRMQKYADFYKDYDAQKEFDRIRNLGLFQSCRPDGEE</sequence>
<dbReference type="Pfam" id="PF02937">
    <property type="entry name" value="COX6C"/>
    <property type="match status" value="1"/>
</dbReference>
<name>A0AAE1KIZ8_PETCI</name>
<keyword evidence="5" id="KW-0999">Mitochondrion inner membrane</keyword>
<dbReference type="PANTHER" id="PTHR48416:SF1">
    <property type="entry name" value="CYTOCHROME C OXIDASE SUBUNIT 6C"/>
    <property type="match status" value="1"/>
</dbReference>
<evidence type="ECO:0000313" key="11">
    <source>
        <dbReference type="Proteomes" id="UP001286313"/>
    </source>
</evidence>
<evidence type="ECO:0000256" key="3">
    <source>
        <dbReference type="ARBA" id="ARBA00007204"/>
    </source>
</evidence>
<organism evidence="10 11">
    <name type="scientific">Petrolisthes cinctipes</name>
    <name type="common">Flat porcelain crab</name>
    <dbReference type="NCBI Taxonomy" id="88211"/>
    <lineage>
        <taxon>Eukaryota</taxon>
        <taxon>Metazoa</taxon>
        <taxon>Ecdysozoa</taxon>
        <taxon>Arthropoda</taxon>
        <taxon>Crustacea</taxon>
        <taxon>Multicrustacea</taxon>
        <taxon>Malacostraca</taxon>
        <taxon>Eumalacostraca</taxon>
        <taxon>Eucarida</taxon>
        <taxon>Decapoda</taxon>
        <taxon>Pleocyemata</taxon>
        <taxon>Anomura</taxon>
        <taxon>Galatheoidea</taxon>
        <taxon>Porcellanidae</taxon>
        <taxon>Petrolisthes</taxon>
    </lineage>
</organism>
<accession>A0AAE1KIZ8</accession>
<dbReference type="SUPFAM" id="SSF81415">
    <property type="entry name" value="Mitochondrial cytochrome c oxidase subunit VIc"/>
    <property type="match status" value="1"/>
</dbReference>
<dbReference type="GO" id="GO:0005743">
    <property type="term" value="C:mitochondrial inner membrane"/>
    <property type="evidence" value="ECO:0007669"/>
    <property type="project" value="UniProtKB-SubCell"/>
</dbReference>
<comment type="subcellular location">
    <subcellularLocation>
        <location evidence="1">Mitochondrion inner membrane</location>
        <topology evidence="1">Single-pass membrane protein</topology>
    </subcellularLocation>
</comment>
<proteinExistence type="inferred from homology"/>
<evidence type="ECO:0000256" key="6">
    <source>
        <dbReference type="ARBA" id="ARBA00022989"/>
    </source>
</evidence>
<dbReference type="CDD" id="cd22901">
    <property type="entry name" value="CcO_VIc"/>
    <property type="match status" value="1"/>
</dbReference>
<dbReference type="InterPro" id="IPR051389">
    <property type="entry name" value="Cytochrome_c_oxidase_VIc"/>
</dbReference>
<protein>
    <recommendedName>
        <fullName evidence="12">Mitochondrial cytochrome c oxidase subunit VIc/VIIs domain-containing protein</fullName>
    </recommendedName>
</protein>
<dbReference type="PANTHER" id="PTHR48416">
    <property type="entry name" value="CYTOCHROME C OXIDASE SUBUNIT 6C"/>
    <property type="match status" value="1"/>
</dbReference>
<comment type="similarity">
    <text evidence="3">Belongs to the cytochrome c oxidase subunit 6c family.</text>
</comment>